<dbReference type="EMBL" id="FNVA01000009">
    <property type="protein sequence ID" value="SEG69173.1"/>
    <property type="molecule type" value="Genomic_DNA"/>
</dbReference>
<dbReference type="AlphaFoldDB" id="A0A1H6C8E5"/>
<dbReference type="Proteomes" id="UP000236728">
    <property type="component" value="Unassembled WGS sequence"/>
</dbReference>
<sequence length="178" mass="19753">MHQQKTCSFDLTKERYCLCPNRRIHGRLPGSVGDGGPAGRSDRAGMALEAELVSRCPRRWNDSATSPTYDGKPRGLSCNRGAWQPCYLRLAPRARRGRHQAGGDIDTYSRARSPSLIECARPLQRHRTDVAHRFGPSRSSSRAAATHCCPTITETRSFSSPTTLPNVSERSGEQRFGR</sequence>
<protein>
    <submittedName>
        <fullName evidence="2">Uncharacterized protein</fullName>
    </submittedName>
</protein>
<evidence type="ECO:0000256" key="1">
    <source>
        <dbReference type="SAM" id="MobiDB-lite"/>
    </source>
</evidence>
<feature type="compositionally biased region" description="Polar residues" evidence="1">
    <location>
        <begin position="152"/>
        <end position="169"/>
    </location>
</feature>
<keyword evidence="3" id="KW-1185">Reference proteome</keyword>
<evidence type="ECO:0000313" key="2">
    <source>
        <dbReference type="EMBL" id="SEG69173.1"/>
    </source>
</evidence>
<organism evidence="2 3">
    <name type="scientific">Bryocella elongata</name>
    <dbReference type="NCBI Taxonomy" id="863522"/>
    <lineage>
        <taxon>Bacteria</taxon>
        <taxon>Pseudomonadati</taxon>
        <taxon>Acidobacteriota</taxon>
        <taxon>Terriglobia</taxon>
        <taxon>Terriglobales</taxon>
        <taxon>Acidobacteriaceae</taxon>
        <taxon>Bryocella</taxon>
    </lineage>
</organism>
<feature type="region of interest" description="Disordered" evidence="1">
    <location>
        <begin position="152"/>
        <end position="178"/>
    </location>
</feature>
<accession>A0A1H6C8E5</accession>
<name>A0A1H6C8E5_9BACT</name>
<proteinExistence type="predicted"/>
<reference evidence="2 3" key="1">
    <citation type="submission" date="2016-10" db="EMBL/GenBank/DDBJ databases">
        <authorList>
            <person name="de Groot N.N."/>
        </authorList>
    </citation>
    <scope>NUCLEOTIDE SEQUENCE [LARGE SCALE GENOMIC DNA]</scope>
    <source>
        <strain evidence="2 3">DSM 22489</strain>
    </source>
</reference>
<evidence type="ECO:0000313" key="3">
    <source>
        <dbReference type="Proteomes" id="UP000236728"/>
    </source>
</evidence>
<gene>
    <name evidence="2" type="ORF">SAMN05421819_4321</name>
</gene>